<dbReference type="InterPro" id="IPR032675">
    <property type="entry name" value="LRR_dom_sf"/>
</dbReference>
<dbReference type="PANTHER" id="PTHR24114:SF2">
    <property type="entry name" value="F-BOX DOMAIN-CONTAINING PROTEIN-RELATED"/>
    <property type="match status" value="1"/>
</dbReference>
<organism evidence="1 2">
    <name type="scientific">Thraustotheca clavata</name>
    <dbReference type="NCBI Taxonomy" id="74557"/>
    <lineage>
        <taxon>Eukaryota</taxon>
        <taxon>Sar</taxon>
        <taxon>Stramenopiles</taxon>
        <taxon>Oomycota</taxon>
        <taxon>Saprolegniomycetes</taxon>
        <taxon>Saprolegniales</taxon>
        <taxon>Achlyaceae</taxon>
        <taxon>Thraustotheca</taxon>
    </lineage>
</organism>
<dbReference type="EMBL" id="JNBS01001301">
    <property type="protein sequence ID" value="OQS02005.1"/>
    <property type="molecule type" value="Genomic_DNA"/>
</dbReference>
<reference evidence="1 2" key="1">
    <citation type="journal article" date="2014" name="Genome Biol. Evol.">
        <title>The secreted proteins of Achlya hypogyna and Thraustotheca clavata identify the ancestral oomycete secretome and reveal gene acquisitions by horizontal gene transfer.</title>
        <authorList>
            <person name="Misner I."/>
            <person name="Blouin N."/>
            <person name="Leonard G."/>
            <person name="Richards T.A."/>
            <person name="Lane C.E."/>
        </authorList>
    </citation>
    <scope>NUCLEOTIDE SEQUENCE [LARGE SCALE GENOMIC DNA]</scope>
    <source>
        <strain evidence="1 2">ATCC 34112</strain>
    </source>
</reference>
<protein>
    <submittedName>
        <fullName evidence="1">ATP-binding Cassette (ABC) Superfamily</fullName>
    </submittedName>
</protein>
<dbReference type="OrthoDB" id="333024at2759"/>
<dbReference type="SMART" id="SM00368">
    <property type="entry name" value="LRR_RI"/>
    <property type="match status" value="8"/>
</dbReference>
<proteinExistence type="predicted"/>
<keyword evidence="1" id="KW-0067">ATP-binding</keyword>
<dbReference type="Proteomes" id="UP000243217">
    <property type="component" value="Unassembled WGS sequence"/>
</dbReference>
<dbReference type="STRING" id="74557.A0A1V9ZVI5"/>
<dbReference type="SUPFAM" id="SSF52047">
    <property type="entry name" value="RNI-like"/>
    <property type="match status" value="1"/>
</dbReference>
<dbReference type="GO" id="GO:0005524">
    <property type="term" value="F:ATP binding"/>
    <property type="evidence" value="ECO:0007669"/>
    <property type="project" value="UniProtKB-KW"/>
</dbReference>
<dbReference type="AlphaFoldDB" id="A0A1V9ZVI5"/>
<comment type="caution">
    <text evidence="1">The sequence shown here is derived from an EMBL/GenBank/DDBJ whole genome shotgun (WGS) entry which is preliminary data.</text>
</comment>
<keyword evidence="1" id="KW-0547">Nucleotide-binding</keyword>
<dbReference type="InterPro" id="IPR001611">
    <property type="entry name" value="Leu-rich_rpt"/>
</dbReference>
<gene>
    <name evidence="1" type="ORF">THRCLA_05585</name>
</gene>
<evidence type="ECO:0000313" key="2">
    <source>
        <dbReference type="Proteomes" id="UP000243217"/>
    </source>
</evidence>
<evidence type="ECO:0000313" key="1">
    <source>
        <dbReference type="EMBL" id="OQS02005.1"/>
    </source>
</evidence>
<dbReference type="PANTHER" id="PTHR24114">
    <property type="entry name" value="LEUCINE RICH REPEAT FAMILY PROTEIN"/>
    <property type="match status" value="1"/>
</dbReference>
<dbReference type="Gene3D" id="3.80.10.10">
    <property type="entry name" value="Ribonuclease Inhibitor"/>
    <property type="match status" value="4"/>
</dbReference>
<dbReference type="InterPro" id="IPR052394">
    <property type="entry name" value="LRR-containing"/>
</dbReference>
<keyword evidence="2" id="KW-1185">Reference proteome</keyword>
<dbReference type="Pfam" id="PF13516">
    <property type="entry name" value="LRR_6"/>
    <property type="match status" value="6"/>
</dbReference>
<name>A0A1V9ZVI5_9STRA</name>
<sequence>MQYFVQSLNLSGNQLNDASIEHLSSALSRNGALKHLVLSYNSISATGSSALANSMLTNIALKHIDLTHNHIGSKGLLEWLSLKANKTLTALYMSHNPEIADEGGVDILRPLAEEPLSLHEETRRQLLLKSKTYTASLHDALANTTIRTLALSEIGLSIASAQRLQHVLSSTKVLTSLDVSMNSFQPQCNLAIAAGIAANTSLIYLHYGANVFDDAGAQAMAKALENHPTLQSALFPSCFHGSQAATWLAQTISTNSHLTHLDVSSGKLEYPGILTLCKAISTNTTLQTLEMTSIGLKSDNVIQVLATALEGNSTLRQLHLGYNNITLRGCKLLRDAMEKSGKCQLSSETLYLEGNSGVKSRNSSVLITGGCLSPTKRENNNVEFKVDSV</sequence>
<accession>A0A1V9ZVI5</accession>